<feature type="binding site" evidence="8">
    <location>
        <position position="78"/>
    </location>
    <ligand>
        <name>ATP</name>
        <dbReference type="ChEBI" id="CHEBI:30616"/>
    </ligand>
</feature>
<dbReference type="GO" id="GO:0004674">
    <property type="term" value="F:protein serine/threonine kinase activity"/>
    <property type="evidence" value="ECO:0007669"/>
    <property type="project" value="UniProtKB-KW"/>
</dbReference>
<dbReference type="Gene3D" id="3.10.20.90">
    <property type="entry name" value="Phosphatidylinositol 3-kinase Catalytic Subunit, Chain A, domain 1"/>
    <property type="match status" value="1"/>
</dbReference>
<dbReference type="GO" id="GO:0005737">
    <property type="term" value="C:cytoplasm"/>
    <property type="evidence" value="ECO:0007669"/>
    <property type="project" value="UniProtKB-SubCell"/>
</dbReference>
<keyword evidence="6" id="KW-0418">Kinase</keyword>
<dbReference type="PROSITE" id="PS00107">
    <property type="entry name" value="PROTEIN_KINASE_ATP"/>
    <property type="match status" value="1"/>
</dbReference>
<comment type="caution">
    <text evidence="10">The sequence shown here is derived from an EMBL/GenBank/DDBJ whole genome shotgun (WGS) entry which is preliminary data.</text>
</comment>
<proteinExistence type="predicted"/>
<dbReference type="GO" id="GO:0006950">
    <property type="term" value="P:response to stress"/>
    <property type="evidence" value="ECO:0007669"/>
    <property type="project" value="UniProtKB-ARBA"/>
</dbReference>
<dbReference type="FunFam" id="3.30.200.20:FF:000106">
    <property type="entry name" value="serine/threonine-protein kinase TBK1 isoform X1"/>
    <property type="match status" value="1"/>
</dbReference>
<protein>
    <recommendedName>
        <fullName evidence="9">Protein kinase domain-containing protein</fullName>
    </recommendedName>
</protein>
<keyword evidence="7 8" id="KW-0067">ATP-binding</keyword>
<dbReference type="InterPro" id="IPR000719">
    <property type="entry name" value="Prot_kinase_dom"/>
</dbReference>
<organism evidence="10 11">
    <name type="scientific">Microctonus hyperodae</name>
    <name type="common">Parasitoid wasp</name>
    <dbReference type="NCBI Taxonomy" id="165561"/>
    <lineage>
        <taxon>Eukaryota</taxon>
        <taxon>Metazoa</taxon>
        <taxon>Ecdysozoa</taxon>
        <taxon>Arthropoda</taxon>
        <taxon>Hexapoda</taxon>
        <taxon>Insecta</taxon>
        <taxon>Pterygota</taxon>
        <taxon>Neoptera</taxon>
        <taxon>Endopterygota</taxon>
        <taxon>Hymenoptera</taxon>
        <taxon>Apocrita</taxon>
        <taxon>Ichneumonoidea</taxon>
        <taxon>Braconidae</taxon>
        <taxon>Euphorinae</taxon>
        <taxon>Microctonus</taxon>
    </lineage>
</organism>
<keyword evidence="2" id="KW-0963">Cytoplasm</keyword>
<dbReference type="PANTHER" id="PTHR22969:SF15">
    <property type="entry name" value="FI05319P"/>
    <property type="match status" value="1"/>
</dbReference>
<evidence type="ECO:0000256" key="1">
    <source>
        <dbReference type="ARBA" id="ARBA00004496"/>
    </source>
</evidence>
<gene>
    <name evidence="10" type="ORF">PV327_002049</name>
</gene>
<dbReference type="GO" id="GO:0005524">
    <property type="term" value="F:ATP binding"/>
    <property type="evidence" value="ECO:0007669"/>
    <property type="project" value="UniProtKB-UniRule"/>
</dbReference>
<dbReference type="FunFam" id="1.10.510.10:FF:000100">
    <property type="entry name" value="inhibitor of nuclear factor kappa-B kinase subunit epsilon"/>
    <property type="match status" value="1"/>
</dbReference>
<evidence type="ECO:0000256" key="3">
    <source>
        <dbReference type="ARBA" id="ARBA00022527"/>
    </source>
</evidence>
<evidence type="ECO:0000256" key="5">
    <source>
        <dbReference type="ARBA" id="ARBA00022741"/>
    </source>
</evidence>
<keyword evidence="11" id="KW-1185">Reference proteome</keyword>
<reference evidence="10" key="2">
    <citation type="submission" date="2023-03" db="EMBL/GenBank/DDBJ databases">
        <authorList>
            <person name="Inwood S.N."/>
            <person name="Skelly J.G."/>
            <person name="Guhlin J."/>
            <person name="Harrop T.W.R."/>
            <person name="Goldson S.G."/>
            <person name="Dearden P.K."/>
        </authorList>
    </citation>
    <scope>NUCLEOTIDE SEQUENCE</scope>
    <source>
        <strain evidence="10">Lincoln</strain>
        <tissue evidence="10">Whole body</tissue>
    </source>
</reference>
<dbReference type="GO" id="GO:0009967">
    <property type="term" value="P:positive regulation of signal transduction"/>
    <property type="evidence" value="ECO:0007669"/>
    <property type="project" value="UniProtKB-ARBA"/>
</dbReference>
<dbReference type="InterPro" id="IPR041309">
    <property type="entry name" value="TBK1_CC1"/>
</dbReference>
<evidence type="ECO:0000313" key="10">
    <source>
        <dbReference type="EMBL" id="KAK0168224.1"/>
    </source>
</evidence>
<dbReference type="GO" id="GO:0045089">
    <property type="term" value="P:positive regulation of innate immune response"/>
    <property type="evidence" value="ECO:0007669"/>
    <property type="project" value="UniProtKB-ARBA"/>
</dbReference>
<dbReference type="InterPro" id="IPR011009">
    <property type="entry name" value="Kinase-like_dom_sf"/>
</dbReference>
<dbReference type="PANTHER" id="PTHR22969">
    <property type="entry name" value="IKB KINASE"/>
    <property type="match status" value="1"/>
</dbReference>
<dbReference type="Proteomes" id="UP001168972">
    <property type="component" value="Unassembled WGS sequence"/>
</dbReference>
<evidence type="ECO:0000256" key="4">
    <source>
        <dbReference type="ARBA" id="ARBA00022679"/>
    </source>
</evidence>
<dbReference type="Gene3D" id="1.20.1270.420">
    <property type="match status" value="1"/>
</dbReference>
<dbReference type="PROSITE" id="PS50011">
    <property type="entry name" value="PROTEIN_KINASE_DOM"/>
    <property type="match status" value="1"/>
</dbReference>
<evidence type="ECO:0000256" key="8">
    <source>
        <dbReference type="PROSITE-ProRule" id="PRU10141"/>
    </source>
</evidence>
<evidence type="ECO:0000256" key="2">
    <source>
        <dbReference type="ARBA" id="ARBA00022490"/>
    </source>
</evidence>
<dbReference type="AlphaFoldDB" id="A0AA39FER6"/>
<dbReference type="Gene3D" id="3.30.200.20">
    <property type="entry name" value="Phosphorylase Kinase, domain 1"/>
    <property type="match status" value="1"/>
</dbReference>
<dbReference type="SMART" id="SM00220">
    <property type="entry name" value="S_TKc"/>
    <property type="match status" value="1"/>
</dbReference>
<dbReference type="EMBL" id="JAQQBR010001831">
    <property type="protein sequence ID" value="KAK0168224.1"/>
    <property type="molecule type" value="Genomic_DNA"/>
</dbReference>
<dbReference type="Pfam" id="PF00069">
    <property type="entry name" value="Pkinase"/>
    <property type="match status" value="1"/>
</dbReference>
<evidence type="ECO:0000256" key="7">
    <source>
        <dbReference type="ARBA" id="ARBA00022840"/>
    </source>
</evidence>
<dbReference type="GO" id="GO:0010628">
    <property type="term" value="P:positive regulation of gene expression"/>
    <property type="evidence" value="ECO:0007669"/>
    <property type="project" value="UniProtKB-ARBA"/>
</dbReference>
<keyword evidence="4" id="KW-0808">Transferase</keyword>
<dbReference type="InterPro" id="IPR051180">
    <property type="entry name" value="IKK"/>
</dbReference>
<sequence length="868" mass="98134">MFINTSTQAHECCAGGWTNLILSIRLCVINCLPIIVTMSYLRGSANYVWCTTSVLGKGATGAVFQGVDKNNGEPVAVKTFNQLSHMRPMDVQMREFQVLKKVKHENIVKLLAIEEEQDGRGKVIVMELCTGGSLFNILDDPENTYGLAESEFLLVVEHLCAGMKHLRDNNLVHRDLKPGNIMKYIADDGTTIYKLTDFGAARELLEDQQFVSLYGTEEYLHPDMYERAVLRKPVLGKTFGATVDLWSIGVTLYHVATGNLPFRPFGGRRNKETMYYITTKKASGVISGTQTSENGPIDWSRELPRNCRLSYGLKKIVTPLLAGLLEVDRQRIWSFERFFAQVTDILCRRAMYIFNFHTMQSIHIYLHPDDKLPALRAHIQEQTDMSPHSQIILFGEILLTKLIEENTPVKGYPIDKITVDNPLSLYSRDNNNVIAAVIGGYAPVSSPTSNSVASTLSTITASTATSVTTNTLPITNESILSSTSSTSVDKTKSPAETAIIFPTFANLVSVENDASQAKLACSVGHSCKRAIDRLSLSSKLSQNSVNSFISLLSSELTRLVAKTERLRELTKAIEKIVTSTERCESLGRQAIRTFSSLQSTPQIQMDNETNEWRNELQSKSKQLFSELAPAIAQLYQRNVKDEILRAEWDCATRQLTCPWKTKASQRAATLVDRLRDGWQHLLRDRATRTLTYNDEQFHVLERIKVTETGRRLKMLLETECIPAIVQRSESLADWYKMVQTIYLQSQILDKDLDIYERSLESFSYRLSQESAERYEELSAFIDGLPAKQMSSQTSHLPGTNQKERTKIWKRICDTKQEIALILYENDKLIDKFSRLSNDTDTHSTNYNNHQELHDSMMNMTVNDRDILS</sequence>
<reference evidence="10" key="1">
    <citation type="journal article" date="2023" name="bioRxiv">
        <title>Scaffold-level genome assemblies of two parasitoid biocontrol wasps reveal the parthenogenesis mechanism and an associated novel virus.</title>
        <authorList>
            <person name="Inwood S."/>
            <person name="Skelly J."/>
            <person name="Guhlin J."/>
            <person name="Harrop T."/>
            <person name="Goldson S."/>
            <person name="Dearden P."/>
        </authorList>
    </citation>
    <scope>NUCLEOTIDE SEQUENCE</scope>
    <source>
        <strain evidence="10">Lincoln</strain>
        <tissue evidence="10">Whole body</tissue>
    </source>
</reference>
<dbReference type="Pfam" id="PF18396">
    <property type="entry name" value="TBK1_ULD"/>
    <property type="match status" value="1"/>
</dbReference>
<feature type="domain" description="Protein kinase" evidence="9">
    <location>
        <begin position="49"/>
        <end position="366"/>
    </location>
</feature>
<keyword evidence="5 8" id="KW-0547">Nucleotide-binding</keyword>
<dbReference type="Pfam" id="PF18394">
    <property type="entry name" value="TBK1_CCD1"/>
    <property type="match status" value="1"/>
</dbReference>
<evidence type="ECO:0000259" key="9">
    <source>
        <dbReference type="PROSITE" id="PS50011"/>
    </source>
</evidence>
<comment type="subcellular location">
    <subcellularLocation>
        <location evidence="1">Cytoplasm</location>
    </subcellularLocation>
</comment>
<accession>A0AA39FER6</accession>
<dbReference type="InterPro" id="IPR041087">
    <property type="entry name" value="TBK1_ULD"/>
</dbReference>
<evidence type="ECO:0000256" key="6">
    <source>
        <dbReference type="ARBA" id="ARBA00022777"/>
    </source>
</evidence>
<dbReference type="CDD" id="cd12219">
    <property type="entry name" value="Ubl_TBK1_like"/>
    <property type="match status" value="1"/>
</dbReference>
<name>A0AA39FER6_MICHY</name>
<keyword evidence="3" id="KW-0723">Serine/threonine-protein kinase</keyword>
<dbReference type="SUPFAM" id="SSF56112">
    <property type="entry name" value="Protein kinase-like (PK-like)"/>
    <property type="match status" value="1"/>
</dbReference>
<dbReference type="InterPro" id="IPR017441">
    <property type="entry name" value="Protein_kinase_ATP_BS"/>
</dbReference>
<dbReference type="Gene3D" id="1.10.510.10">
    <property type="entry name" value="Transferase(Phosphotransferase) domain 1"/>
    <property type="match status" value="1"/>
</dbReference>
<evidence type="ECO:0000313" key="11">
    <source>
        <dbReference type="Proteomes" id="UP001168972"/>
    </source>
</evidence>